<accession>A0ABN7XDH2</accession>
<feature type="non-terminal residue" evidence="1">
    <location>
        <position position="1"/>
    </location>
</feature>
<name>A0ABN7XDH2_GIGMA</name>
<protein>
    <submittedName>
        <fullName evidence="1">9526_t:CDS:1</fullName>
    </submittedName>
</protein>
<dbReference type="Proteomes" id="UP000789901">
    <property type="component" value="Unassembled WGS sequence"/>
</dbReference>
<evidence type="ECO:0000313" key="1">
    <source>
        <dbReference type="EMBL" id="CAG8852476.1"/>
    </source>
</evidence>
<dbReference type="SUPFAM" id="SSF50370">
    <property type="entry name" value="Ricin B-like lectins"/>
    <property type="match status" value="1"/>
</dbReference>
<reference evidence="1 2" key="1">
    <citation type="submission" date="2021-06" db="EMBL/GenBank/DDBJ databases">
        <authorList>
            <person name="Kallberg Y."/>
            <person name="Tangrot J."/>
            <person name="Rosling A."/>
        </authorList>
    </citation>
    <scope>NUCLEOTIDE SEQUENCE [LARGE SCALE GENOMIC DNA]</scope>
    <source>
        <strain evidence="1 2">120-4 pot B 10/14</strain>
    </source>
</reference>
<sequence>REAFLQIVVKNTFPSFKPREIYKISTEYYQKMKFPTTFLIAIIFAIAIAGPGPTSSQPNCEQCTIQSVEDLNLYWKSVSRCIVLTSLSADDASQLWNLEDDEKSLVNVDKDMVLTFGNEGQSLYLADHDSSNRKQKFNFTEGGDTSIQSISDTNQYVNIAKDGSLIAGTDSGKMWRI</sequence>
<organism evidence="1 2">
    <name type="scientific">Gigaspora margarita</name>
    <dbReference type="NCBI Taxonomy" id="4874"/>
    <lineage>
        <taxon>Eukaryota</taxon>
        <taxon>Fungi</taxon>
        <taxon>Fungi incertae sedis</taxon>
        <taxon>Mucoromycota</taxon>
        <taxon>Glomeromycotina</taxon>
        <taxon>Glomeromycetes</taxon>
        <taxon>Diversisporales</taxon>
        <taxon>Gigasporaceae</taxon>
        <taxon>Gigaspora</taxon>
    </lineage>
</organism>
<evidence type="ECO:0000313" key="2">
    <source>
        <dbReference type="Proteomes" id="UP000789901"/>
    </source>
</evidence>
<dbReference type="EMBL" id="CAJVQB010112385">
    <property type="protein sequence ID" value="CAG8852476.1"/>
    <property type="molecule type" value="Genomic_DNA"/>
</dbReference>
<dbReference type="InterPro" id="IPR035992">
    <property type="entry name" value="Ricin_B-like_lectins"/>
</dbReference>
<comment type="caution">
    <text evidence="1">The sequence shown here is derived from an EMBL/GenBank/DDBJ whole genome shotgun (WGS) entry which is preliminary data.</text>
</comment>
<proteinExistence type="predicted"/>
<keyword evidence="2" id="KW-1185">Reference proteome</keyword>
<gene>
    <name evidence="1" type="ORF">GMARGA_LOCUS41297</name>
</gene>
<dbReference type="Gene3D" id="2.80.10.50">
    <property type="match status" value="1"/>
</dbReference>
<feature type="non-terminal residue" evidence="1">
    <location>
        <position position="177"/>
    </location>
</feature>